<feature type="compositionally biased region" description="Basic and acidic residues" evidence="1">
    <location>
        <begin position="53"/>
        <end position="69"/>
    </location>
</feature>
<feature type="compositionally biased region" description="Basic and acidic residues" evidence="1">
    <location>
        <begin position="1"/>
        <end position="14"/>
    </location>
</feature>
<proteinExistence type="predicted"/>
<evidence type="ECO:0000313" key="2">
    <source>
        <dbReference type="EMBL" id="KAJ1184308.1"/>
    </source>
</evidence>
<protein>
    <submittedName>
        <fullName evidence="2">Uncharacterized protein</fullName>
    </submittedName>
</protein>
<dbReference type="EMBL" id="JANPWB010000005">
    <property type="protein sequence ID" value="KAJ1184308.1"/>
    <property type="molecule type" value="Genomic_DNA"/>
</dbReference>
<feature type="region of interest" description="Disordered" evidence="1">
    <location>
        <begin position="1"/>
        <end position="97"/>
    </location>
</feature>
<sequence length="97" mass="10264">MSRAPRGDGLRDKGGGAGGAPEPPRATLEHMRKVGGDGGPTPGTQAVASSDGQARDGETHLPESCDKRRASPCPCCRDHHRRRRRAANTSPACPRER</sequence>
<dbReference type="AlphaFoldDB" id="A0AAV7U5Z3"/>
<gene>
    <name evidence="2" type="ORF">NDU88_001116</name>
</gene>
<dbReference type="Proteomes" id="UP001066276">
    <property type="component" value="Chromosome 3_1"/>
</dbReference>
<evidence type="ECO:0000256" key="1">
    <source>
        <dbReference type="SAM" id="MobiDB-lite"/>
    </source>
</evidence>
<comment type="caution">
    <text evidence="2">The sequence shown here is derived from an EMBL/GenBank/DDBJ whole genome shotgun (WGS) entry which is preliminary data.</text>
</comment>
<feature type="compositionally biased region" description="Polar residues" evidence="1">
    <location>
        <begin position="42"/>
        <end position="52"/>
    </location>
</feature>
<organism evidence="2 3">
    <name type="scientific">Pleurodeles waltl</name>
    <name type="common">Iberian ribbed newt</name>
    <dbReference type="NCBI Taxonomy" id="8319"/>
    <lineage>
        <taxon>Eukaryota</taxon>
        <taxon>Metazoa</taxon>
        <taxon>Chordata</taxon>
        <taxon>Craniata</taxon>
        <taxon>Vertebrata</taxon>
        <taxon>Euteleostomi</taxon>
        <taxon>Amphibia</taxon>
        <taxon>Batrachia</taxon>
        <taxon>Caudata</taxon>
        <taxon>Salamandroidea</taxon>
        <taxon>Salamandridae</taxon>
        <taxon>Pleurodelinae</taxon>
        <taxon>Pleurodeles</taxon>
    </lineage>
</organism>
<name>A0AAV7U5Z3_PLEWA</name>
<keyword evidence="3" id="KW-1185">Reference proteome</keyword>
<reference evidence="2" key="1">
    <citation type="journal article" date="2022" name="bioRxiv">
        <title>Sequencing and chromosome-scale assembly of the giantPleurodeles waltlgenome.</title>
        <authorList>
            <person name="Brown T."/>
            <person name="Elewa A."/>
            <person name="Iarovenko S."/>
            <person name="Subramanian E."/>
            <person name="Araus A.J."/>
            <person name="Petzold A."/>
            <person name="Susuki M."/>
            <person name="Suzuki K.-i.T."/>
            <person name="Hayashi T."/>
            <person name="Toyoda A."/>
            <person name="Oliveira C."/>
            <person name="Osipova E."/>
            <person name="Leigh N.D."/>
            <person name="Simon A."/>
            <person name="Yun M.H."/>
        </authorList>
    </citation>
    <scope>NUCLEOTIDE SEQUENCE</scope>
    <source>
        <strain evidence="2">20211129_DDA</strain>
        <tissue evidence="2">Liver</tissue>
    </source>
</reference>
<accession>A0AAV7U5Z3</accession>
<evidence type="ECO:0000313" key="3">
    <source>
        <dbReference type="Proteomes" id="UP001066276"/>
    </source>
</evidence>